<evidence type="ECO:0000313" key="4">
    <source>
        <dbReference type="Proteomes" id="UP000064137"/>
    </source>
</evidence>
<feature type="domain" description="HIT" evidence="2">
    <location>
        <begin position="34"/>
        <end position="103"/>
    </location>
</feature>
<dbReference type="Proteomes" id="UP000064137">
    <property type="component" value="Chromosome"/>
</dbReference>
<evidence type="ECO:0000256" key="1">
    <source>
        <dbReference type="PROSITE-ProRule" id="PRU00464"/>
    </source>
</evidence>
<comment type="caution">
    <text evidence="1">Lacks conserved residue(s) required for the propagation of feature annotation.</text>
</comment>
<gene>
    <name evidence="3" type="ORF">APT59_06745</name>
</gene>
<evidence type="ECO:0000259" key="2">
    <source>
        <dbReference type="PROSITE" id="PS51084"/>
    </source>
</evidence>
<dbReference type="KEGG" id="por:APT59_06745"/>
<dbReference type="Gene3D" id="3.30.428.10">
    <property type="entry name" value="HIT-like"/>
    <property type="match status" value="1"/>
</dbReference>
<dbReference type="InterPro" id="IPR011146">
    <property type="entry name" value="HIT-like"/>
</dbReference>
<evidence type="ECO:0000313" key="3">
    <source>
        <dbReference type="EMBL" id="ALZ83922.1"/>
    </source>
</evidence>
<dbReference type="GO" id="GO:0016787">
    <property type="term" value="F:hydrolase activity"/>
    <property type="evidence" value="ECO:0007669"/>
    <property type="project" value="UniProtKB-KW"/>
</dbReference>
<organism evidence="3 4">
    <name type="scientific">Pseudomonas oryzihabitans</name>
    <dbReference type="NCBI Taxonomy" id="47885"/>
    <lineage>
        <taxon>Bacteria</taxon>
        <taxon>Pseudomonadati</taxon>
        <taxon>Pseudomonadota</taxon>
        <taxon>Gammaproteobacteria</taxon>
        <taxon>Pseudomonadales</taxon>
        <taxon>Pseudomonadaceae</taxon>
        <taxon>Pseudomonas</taxon>
    </lineage>
</organism>
<accession>A0A0U4WFF7</accession>
<dbReference type="EMBL" id="CP013987">
    <property type="protein sequence ID" value="ALZ83922.1"/>
    <property type="molecule type" value="Genomic_DNA"/>
</dbReference>
<reference evidence="3 4" key="1">
    <citation type="submission" date="2016-01" db="EMBL/GenBank/DDBJ databases">
        <title>Annotation of Pseudomonas oryzihabitans USDA-ARS-USMARC-56511.</title>
        <authorList>
            <person name="Harhay G.P."/>
            <person name="Harhay D.M."/>
            <person name="Smith T.P.L."/>
            <person name="Bono J.L."/>
            <person name="Heaton M.P."/>
            <person name="Clawson M.L."/>
            <person name="Chitko-Mckown C.G."/>
            <person name="Capik S.F."/>
            <person name="DeDonder K.D."/>
            <person name="Apley M.D."/>
            <person name="Lubbers B.V."/>
            <person name="White B.J."/>
            <person name="Larson R.L."/>
        </authorList>
    </citation>
    <scope>NUCLEOTIDE SEQUENCE [LARGE SCALE GENOMIC DNA]</scope>
    <source>
        <strain evidence="3 4">USDA-ARS-USMARC-56511</strain>
    </source>
</reference>
<keyword evidence="3" id="KW-0378">Hydrolase</keyword>
<dbReference type="PIRSF" id="PIRSF000714">
    <property type="entry name" value="HIT"/>
    <property type="match status" value="1"/>
</dbReference>
<dbReference type="InterPro" id="IPR036265">
    <property type="entry name" value="HIT-like_sf"/>
</dbReference>
<dbReference type="RefSeq" id="WP_059314154.1">
    <property type="nucleotide sequence ID" value="NZ_CP013987.1"/>
</dbReference>
<name>A0A0U4WFF7_9PSED</name>
<dbReference type="OrthoDB" id="9799145at2"/>
<protein>
    <submittedName>
        <fullName evidence="3">Diadenosine tetraphosphate hydrolase</fullName>
    </submittedName>
</protein>
<dbReference type="SUPFAM" id="SSF54197">
    <property type="entry name" value="HIT-like"/>
    <property type="match status" value="1"/>
</dbReference>
<dbReference type="Pfam" id="PF01230">
    <property type="entry name" value="HIT"/>
    <property type="match status" value="1"/>
</dbReference>
<proteinExistence type="predicted"/>
<sequence length="138" mass="15642">MFQIDSRLAGDTLEVASLTLCQVLLLNDQRYDWLVLVPRRESVTEVLDLSPLDQAQLWREVTLVAGVLREAQPDYKLNIGALGNIVRQLHLHILLRREGDPAWPGPVWGHSPREPYSEEAGQAAVARWRAQLEQEVQA</sequence>
<dbReference type="AlphaFoldDB" id="A0A0U4WFF7"/>
<dbReference type="InterPro" id="IPR026026">
    <property type="entry name" value="HIT_Hint"/>
</dbReference>
<dbReference type="PROSITE" id="PS51084">
    <property type="entry name" value="HIT_2"/>
    <property type="match status" value="1"/>
</dbReference>